<gene>
    <name evidence="3" type="ORF">Gilli_0755</name>
</gene>
<dbReference type="HOGENOM" id="CLU_024617_3_0_10"/>
<protein>
    <submittedName>
        <fullName evidence="3">Membrane-flanked domain DUF304</fullName>
    </submittedName>
</protein>
<dbReference type="AlphaFoldDB" id="H2BSD4"/>
<organism evidence="3 4">
    <name type="scientific">Gillisia limnaea (strain DSM 15749 / LMG 21470 / R-8282)</name>
    <dbReference type="NCBI Taxonomy" id="865937"/>
    <lineage>
        <taxon>Bacteria</taxon>
        <taxon>Pseudomonadati</taxon>
        <taxon>Bacteroidota</taxon>
        <taxon>Flavobacteriia</taxon>
        <taxon>Flavobacteriales</taxon>
        <taxon>Flavobacteriaceae</taxon>
        <taxon>Gillisia</taxon>
    </lineage>
</organism>
<dbReference type="InterPro" id="IPR014529">
    <property type="entry name" value="UCP026631"/>
</dbReference>
<dbReference type="PANTHER" id="PTHR34473">
    <property type="entry name" value="UPF0699 TRANSMEMBRANE PROTEIN YDBS"/>
    <property type="match status" value="1"/>
</dbReference>
<dbReference type="PANTHER" id="PTHR34473:SF2">
    <property type="entry name" value="UPF0699 TRANSMEMBRANE PROTEIN YDBT"/>
    <property type="match status" value="1"/>
</dbReference>
<feature type="transmembrane region" description="Helical" evidence="1">
    <location>
        <begin position="12"/>
        <end position="40"/>
    </location>
</feature>
<dbReference type="eggNOG" id="COG3428">
    <property type="taxonomic scope" value="Bacteria"/>
</dbReference>
<feature type="transmembrane region" description="Helical" evidence="1">
    <location>
        <begin position="396"/>
        <end position="415"/>
    </location>
</feature>
<dbReference type="STRING" id="865937.Gilli_0755"/>
<dbReference type="InterPro" id="IPR005182">
    <property type="entry name" value="YdbS-like_PH"/>
</dbReference>
<feature type="transmembrane region" description="Helical" evidence="1">
    <location>
        <begin position="238"/>
        <end position="263"/>
    </location>
</feature>
<proteinExistence type="predicted"/>
<feature type="domain" description="YdbS-like PH" evidence="2">
    <location>
        <begin position="423"/>
        <end position="485"/>
    </location>
</feature>
<dbReference type="OrthoDB" id="1049931at2"/>
<name>H2BSD4_GILLR</name>
<dbReference type="Pfam" id="PF03703">
    <property type="entry name" value="bPH_2"/>
    <property type="match status" value="3"/>
</dbReference>
<feature type="transmembrane region" description="Helical" evidence="1">
    <location>
        <begin position="368"/>
        <end position="390"/>
    </location>
</feature>
<feature type="domain" description="YdbS-like PH" evidence="2">
    <location>
        <begin position="271"/>
        <end position="346"/>
    </location>
</feature>
<accession>H2BSD4</accession>
<evidence type="ECO:0000313" key="4">
    <source>
        <dbReference type="Proteomes" id="UP000003844"/>
    </source>
</evidence>
<sequence length="505" mass="58112">MRADFSTPQRQSGIGVLLIFLTTIYKFVKGFWVLGVYFLLKSPGGRILFFVGLGISILAIFALIYSYWYYRKFLFHIDYSKEEFMLQKGVFSTEDIAVPFDKIQQVYLKRSILQRIINVYSLVIETAGSSDKEISIKAISKEKADKLSALLIKVKKDAAIAETETEELEDPANKEVLWTHKLNFSDLLKIGFSTNYLRGLALIFVFFSTIFNELRPFVEDYSEDLDEQLNQIPGLLESVGVFVIIAIMMLLLSMIITVVEVFIKYYGLKLQQSKNSLELEMGLKTNTKISLQPRRIQLLQVTTNPVQKWLNLYEARFSLASSENTLEKSKIKIPGLGETTVEKIKSFVYADASVEVSLEKTFLPDRILLFRQMFQSVFLPIALSAFFPIFTDFIAFNTWTVMVGIYFIIGIIWQLKLFSSKKLQISDDFLRLKSGVWNKKEETVETYKLQSLSVIQPIWYKKRNVCNITFHTAGGDVSFRAVDKKIVPYLNYILFKIETASKGWM</sequence>
<keyword evidence="1" id="KW-0812">Transmembrane</keyword>
<keyword evidence="1" id="KW-1133">Transmembrane helix</keyword>
<evidence type="ECO:0000313" key="3">
    <source>
        <dbReference type="EMBL" id="EHQ01457.1"/>
    </source>
</evidence>
<keyword evidence="1" id="KW-0472">Membrane</keyword>
<feature type="domain" description="YdbS-like PH" evidence="2">
    <location>
        <begin position="80"/>
        <end position="148"/>
    </location>
</feature>
<dbReference type="PIRSF" id="PIRSF026631">
    <property type="entry name" value="UCP026631"/>
    <property type="match status" value="1"/>
</dbReference>
<reference evidence="4" key="1">
    <citation type="journal article" date="2012" name="Stand. Genomic Sci.">
        <title>Genome sequence of the Antarctic rhodopsins-containing flavobacterium Gillisia limnaea type strain (R-8282(T)).</title>
        <authorList>
            <person name="Riedel T."/>
            <person name="Held B."/>
            <person name="Nolan M."/>
            <person name="Lucas S."/>
            <person name="Lapidus A."/>
            <person name="Tice H."/>
            <person name="Del Rio T.G."/>
            <person name="Cheng J.F."/>
            <person name="Han C."/>
            <person name="Tapia R."/>
            <person name="Goodwin L.A."/>
            <person name="Pitluck S."/>
            <person name="Liolios K."/>
            <person name="Mavromatis K."/>
            <person name="Pagani I."/>
            <person name="Ivanova N."/>
            <person name="Mikhailova N."/>
            <person name="Pati A."/>
            <person name="Chen A."/>
            <person name="Palaniappan K."/>
            <person name="Land M."/>
            <person name="Rohde M."/>
            <person name="Tindall B.J."/>
            <person name="Detter J.C."/>
            <person name="Goker M."/>
            <person name="Bristow J."/>
            <person name="Eisen J.A."/>
            <person name="Markowitz V."/>
            <person name="Hugenholtz P."/>
            <person name="Kyrpides N.C."/>
            <person name="Klenk H.P."/>
            <person name="Woyke T."/>
        </authorList>
    </citation>
    <scope>NUCLEOTIDE SEQUENCE [LARGE SCALE GENOMIC DNA]</scope>
    <source>
        <strain evidence="4">DSM 15749 / LMG 21470 / R-8282</strain>
    </source>
</reference>
<feature type="transmembrane region" description="Helical" evidence="1">
    <location>
        <begin position="46"/>
        <end position="70"/>
    </location>
</feature>
<feature type="transmembrane region" description="Helical" evidence="1">
    <location>
        <begin position="196"/>
        <end position="218"/>
    </location>
</feature>
<dbReference type="Proteomes" id="UP000003844">
    <property type="component" value="Unassembled WGS sequence"/>
</dbReference>
<evidence type="ECO:0000259" key="2">
    <source>
        <dbReference type="Pfam" id="PF03703"/>
    </source>
</evidence>
<evidence type="ECO:0000256" key="1">
    <source>
        <dbReference type="SAM" id="Phobius"/>
    </source>
</evidence>
<keyword evidence="4" id="KW-1185">Reference proteome</keyword>
<dbReference type="RefSeq" id="WP_006987779.1">
    <property type="nucleotide sequence ID" value="NZ_JH594606.1"/>
</dbReference>
<dbReference type="EMBL" id="JH594606">
    <property type="protein sequence ID" value="EHQ01457.1"/>
    <property type="molecule type" value="Genomic_DNA"/>
</dbReference>